<dbReference type="SMART" id="SM00093">
    <property type="entry name" value="SERPIN"/>
    <property type="match status" value="1"/>
</dbReference>
<organism evidence="3 4">
    <name type="scientific">Pseudanabaena frigida</name>
    <dbReference type="NCBI Taxonomy" id="945775"/>
    <lineage>
        <taxon>Bacteria</taxon>
        <taxon>Bacillati</taxon>
        <taxon>Cyanobacteriota</taxon>
        <taxon>Cyanophyceae</taxon>
        <taxon>Pseudanabaenales</taxon>
        <taxon>Pseudanabaenaceae</taxon>
        <taxon>Pseudanabaena</taxon>
    </lineage>
</organism>
<protein>
    <submittedName>
        <fullName evidence="3">Proteinase inhibitor I4 serpin</fullName>
    </submittedName>
</protein>
<feature type="domain" description="Serpin" evidence="2">
    <location>
        <begin position="79"/>
        <end position="440"/>
    </location>
</feature>
<reference evidence="3 4" key="2">
    <citation type="submission" date="2018-06" db="EMBL/GenBank/DDBJ databases">
        <title>Metagenomic assembly of (sub)arctic Cyanobacteria and their associated microbiome from non-axenic cultures.</title>
        <authorList>
            <person name="Baurain D."/>
        </authorList>
    </citation>
    <scope>NUCLEOTIDE SEQUENCE [LARGE SCALE GENOMIC DNA]</scope>
    <source>
        <strain evidence="3">ULC066bin1</strain>
    </source>
</reference>
<dbReference type="FunFam" id="3.30.497.10:FF:000001">
    <property type="entry name" value="Serine protease inhibitor"/>
    <property type="match status" value="1"/>
</dbReference>
<dbReference type="InterPro" id="IPR000215">
    <property type="entry name" value="Serpin_fam"/>
</dbReference>
<dbReference type="EMBL" id="QBML01000023">
    <property type="protein sequence ID" value="PZO38469.1"/>
    <property type="molecule type" value="Genomic_DNA"/>
</dbReference>
<accession>A0A2W4W930</accession>
<evidence type="ECO:0000313" key="4">
    <source>
        <dbReference type="Proteomes" id="UP000249467"/>
    </source>
</evidence>
<dbReference type="PANTHER" id="PTHR11461:SF211">
    <property type="entry name" value="GH10112P-RELATED"/>
    <property type="match status" value="1"/>
</dbReference>
<dbReference type="InterPro" id="IPR023796">
    <property type="entry name" value="Serpin_dom"/>
</dbReference>
<dbReference type="InterPro" id="IPR036186">
    <property type="entry name" value="Serpin_sf"/>
</dbReference>
<dbReference type="CDD" id="cd19588">
    <property type="entry name" value="serpin_miropin-like"/>
    <property type="match status" value="1"/>
</dbReference>
<dbReference type="AlphaFoldDB" id="A0A2W4W930"/>
<dbReference type="GO" id="GO:0005615">
    <property type="term" value="C:extracellular space"/>
    <property type="evidence" value="ECO:0007669"/>
    <property type="project" value="InterPro"/>
</dbReference>
<comment type="caution">
    <text evidence="3">The sequence shown here is derived from an EMBL/GenBank/DDBJ whole genome shotgun (WGS) entry which is preliminary data.</text>
</comment>
<proteinExistence type="inferred from homology"/>
<dbReference type="InterPro" id="IPR042178">
    <property type="entry name" value="Serpin_sf_1"/>
</dbReference>
<reference evidence="3 4" key="1">
    <citation type="submission" date="2018-04" db="EMBL/GenBank/DDBJ databases">
        <authorList>
            <person name="Go L.Y."/>
            <person name="Mitchell J.A."/>
        </authorList>
    </citation>
    <scope>NUCLEOTIDE SEQUENCE [LARGE SCALE GENOMIC DNA]</scope>
    <source>
        <strain evidence="3">ULC066bin1</strain>
    </source>
</reference>
<dbReference type="Proteomes" id="UP000249467">
    <property type="component" value="Unassembled WGS sequence"/>
</dbReference>
<dbReference type="Gene3D" id="3.30.497.10">
    <property type="entry name" value="Antithrombin, subunit I, domain 2"/>
    <property type="match status" value="1"/>
</dbReference>
<sequence length="443" mass="50092">MLGLRGVYLSVNNKIIMKANSRKTTIGLLAMALVGCSFPDTSNSQSLNSPAPLVSVTPTQSKKIFLDSRLVEANARFGFNLFDRIAQQDKNKNIFISPLSVSIALSMVYNGANGETQQEIARTLELQGIKIYDVNSFNQRIRQSLESGDKNVELNIANSLWVRKDIPIERSFLNIVKDFYQSEIRNLDFDNPSSIATINSWVKQQTKGKIDKILDRIDRDHLFFIINTLYFKGTWVNPFLKSGTEMKPFTLGDGTKNQYPAMSQWGEYLYYDAPTFQAISLPYGSRSRTSSRRFSMEIFLPRRESNLADFQKQLTAKNWQDWSSKFALKGGFIQIPRFEIQYEINLNSVLQKLGMKIAFSPAAEFRNLFSEKAFINEVKHKTFINVNEEGTEAAAVTLVGATRGGGVSAEFKMIVDRPFFFAISDRETGTILFMGAIQNPALK</sequence>
<dbReference type="PANTHER" id="PTHR11461">
    <property type="entry name" value="SERINE PROTEASE INHIBITOR, SERPIN"/>
    <property type="match status" value="1"/>
</dbReference>
<dbReference type="GO" id="GO:0004867">
    <property type="term" value="F:serine-type endopeptidase inhibitor activity"/>
    <property type="evidence" value="ECO:0007669"/>
    <property type="project" value="InterPro"/>
</dbReference>
<evidence type="ECO:0000256" key="1">
    <source>
        <dbReference type="RuleBase" id="RU000411"/>
    </source>
</evidence>
<dbReference type="InterPro" id="IPR042185">
    <property type="entry name" value="Serpin_sf_2"/>
</dbReference>
<name>A0A2W4W930_9CYAN</name>
<dbReference type="Pfam" id="PF00079">
    <property type="entry name" value="Serpin"/>
    <property type="match status" value="1"/>
</dbReference>
<evidence type="ECO:0000313" key="3">
    <source>
        <dbReference type="EMBL" id="PZO38469.1"/>
    </source>
</evidence>
<dbReference type="Gene3D" id="2.30.39.10">
    <property type="entry name" value="Alpha-1-antitrypsin, domain 1"/>
    <property type="match status" value="1"/>
</dbReference>
<gene>
    <name evidence="3" type="ORF">DCF19_16225</name>
</gene>
<dbReference type="SUPFAM" id="SSF56574">
    <property type="entry name" value="Serpins"/>
    <property type="match status" value="1"/>
</dbReference>
<evidence type="ECO:0000259" key="2">
    <source>
        <dbReference type="SMART" id="SM00093"/>
    </source>
</evidence>
<comment type="similarity">
    <text evidence="1">Belongs to the serpin family.</text>
</comment>